<feature type="transmembrane region" description="Helical" evidence="1">
    <location>
        <begin position="150"/>
        <end position="178"/>
    </location>
</feature>
<gene>
    <name evidence="2" type="ORF">JK635_00660</name>
</gene>
<dbReference type="EMBL" id="JAESWB010000005">
    <property type="protein sequence ID" value="MBL4950755.1"/>
    <property type="molecule type" value="Genomic_DNA"/>
</dbReference>
<feature type="transmembrane region" description="Helical" evidence="1">
    <location>
        <begin position="62"/>
        <end position="87"/>
    </location>
</feature>
<accession>A0ABS1THF1</accession>
<evidence type="ECO:0000313" key="3">
    <source>
        <dbReference type="Proteomes" id="UP000623967"/>
    </source>
</evidence>
<keyword evidence="1" id="KW-1133">Transmembrane helix</keyword>
<organism evidence="2 3">
    <name type="scientific">Neobacillus paridis</name>
    <dbReference type="NCBI Taxonomy" id="2803862"/>
    <lineage>
        <taxon>Bacteria</taxon>
        <taxon>Bacillati</taxon>
        <taxon>Bacillota</taxon>
        <taxon>Bacilli</taxon>
        <taxon>Bacillales</taxon>
        <taxon>Bacillaceae</taxon>
        <taxon>Neobacillus</taxon>
    </lineage>
</organism>
<name>A0ABS1THF1_9BACI</name>
<feature type="transmembrane region" description="Helical" evidence="1">
    <location>
        <begin position="119"/>
        <end position="138"/>
    </location>
</feature>
<dbReference type="RefSeq" id="WP_202651404.1">
    <property type="nucleotide sequence ID" value="NZ_JAESWB010000005.1"/>
</dbReference>
<dbReference type="Proteomes" id="UP000623967">
    <property type="component" value="Unassembled WGS sequence"/>
</dbReference>
<dbReference type="Gene3D" id="1.10.1760.20">
    <property type="match status" value="1"/>
</dbReference>
<comment type="caution">
    <text evidence="2">The sequence shown here is derived from an EMBL/GenBank/DDBJ whole genome shotgun (WGS) entry which is preliminary data.</text>
</comment>
<evidence type="ECO:0000313" key="2">
    <source>
        <dbReference type="EMBL" id="MBL4950755.1"/>
    </source>
</evidence>
<reference evidence="2 3" key="1">
    <citation type="submission" date="2021-01" db="EMBL/GenBank/DDBJ databases">
        <title>Genome public.</title>
        <authorList>
            <person name="Liu C."/>
            <person name="Sun Q."/>
        </authorList>
    </citation>
    <scope>NUCLEOTIDE SEQUENCE [LARGE SCALE GENOMIC DNA]</scope>
    <source>
        <strain evidence="2 3">YIM B02564</strain>
    </source>
</reference>
<evidence type="ECO:0000256" key="1">
    <source>
        <dbReference type="SAM" id="Phobius"/>
    </source>
</evidence>
<proteinExistence type="predicted"/>
<keyword evidence="1" id="KW-0812">Transmembrane</keyword>
<keyword evidence="1" id="KW-0472">Membrane</keyword>
<feature type="transmembrane region" description="Helical" evidence="1">
    <location>
        <begin position="27"/>
        <end position="50"/>
    </location>
</feature>
<feature type="transmembrane region" description="Helical" evidence="1">
    <location>
        <begin position="93"/>
        <end position="112"/>
    </location>
</feature>
<protein>
    <recommendedName>
        <fullName evidence="4">ECF transporter S component</fullName>
    </recommendedName>
</protein>
<sequence length="187" mass="20419">MYFFKSILESVKPAQTDFQKTAKTKRLVSAALFAAIAALLQSAGGFLPGAGYLISPFSTAPILICSMFSVPLGMITYILTNLLLLLLEPSELIVFPFTTGLLGLSLGAAFYFFRKRISIILCGAFFLTSGILTLLYAIKFPVLGSAVSNSFSFLTTAGTGLFAFVYAWIWSEFGLFLFKRLKRIIVS</sequence>
<keyword evidence="3" id="KW-1185">Reference proteome</keyword>
<evidence type="ECO:0008006" key="4">
    <source>
        <dbReference type="Google" id="ProtNLM"/>
    </source>
</evidence>